<keyword evidence="4" id="KW-0735">Signal-anchor</keyword>
<proteinExistence type="inferred from homology"/>
<gene>
    <name evidence="8" type="ORF">FSB_LOCUS49788</name>
</gene>
<comment type="similarity">
    <text evidence="2">Belongs to the glycosyltransferase 47 family.</text>
</comment>
<dbReference type="GO" id="GO:0008378">
    <property type="term" value="F:galactosyltransferase activity"/>
    <property type="evidence" value="ECO:0007669"/>
    <property type="project" value="TreeGrafter"/>
</dbReference>
<evidence type="ECO:0000256" key="4">
    <source>
        <dbReference type="ARBA" id="ARBA00022968"/>
    </source>
</evidence>
<accession>A0A2N9I7D3</accession>
<dbReference type="AlphaFoldDB" id="A0A2N9I7D3"/>
<keyword evidence="3" id="KW-0328">Glycosyltransferase</keyword>
<feature type="domain" description="Exostosin GT47" evidence="7">
    <location>
        <begin position="75"/>
        <end position="213"/>
    </location>
</feature>
<evidence type="ECO:0000256" key="6">
    <source>
        <dbReference type="SAM" id="MobiDB-lite"/>
    </source>
</evidence>
<organism evidence="8">
    <name type="scientific">Fagus sylvatica</name>
    <name type="common">Beechnut</name>
    <dbReference type="NCBI Taxonomy" id="28930"/>
    <lineage>
        <taxon>Eukaryota</taxon>
        <taxon>Viridiplantae</taxon>
        <taxon>Streptophyta</taxon>
        <taxon>Embryophyta</taxon>
        <taxon>Tracheophyta</taxon>
        <taxon>Spermatophyta</taxon>
        <taxon>Magnoliopsida</taxon>
        <taxon>eudicotyledons</taxon>
        <taxon>Gunneridae</taxon>
        <taxon>Pentapetalae</taxon>
        <taxon>rosids</taxon>
        <taxon>fabids</taxon>
        <taxon>Fagales</taxon>
        <taxon>Fagaceae</taxon>
        <taxon>Fagus</taxon>
    </lineage>
</organism>
<evidence type="ECO:0000256" key="5">
    <source>
        <dbReference type="ARBA" id="ARBA00023034"/>
    </source>
</evidence>
<evidence type="ECO:0000313" key="8">
    <source>
        <dbReference type="EMBL" id="SPD21906.1"/>
    </source>
</evidence>
<evidence type="ECO:0000256" key="2">
    <source>
        <dbReference type="ARBA" id="ARBA00010271"/>
    </source>
</evidence>
<reference evidence="8" key="1">
    <citation type="submission" date="2018-02" db="EMBL/GenBank/DDBJ databases">
        <authorList>
            <person name="Cohen D.B."/>
            <person name="Kent A.D."/>
        </authorList>
    </citation>
    <scope>NUCLEOTIDE SEQUENCE</scope>
</reference>
<feature type="region of interest" description="Disordered" evidence="6">
    <location>
        <begin position="54"/>
        <end position="74"/>
    </location>
</feature>
<protein>
    <recommendedName>
        <fullName evidence="7">Exostosin GT47 domain-containing protein</fullName>
    </recommendedName>
</protein>
<dbReference type="Pfam" id="PF03016">
    <property type="entry name" value="Exostosin_GT47"/>
    <property type="match status" value="1"/>
</dbReference>
<evidence type="ECO:0000256" key="3">
    <source>
        <dbReference type="ARBA" id="ARBA00022676"/>
    </source>
</evidence>
<dbReference type="GO" id="GO:0009969">
    <property type="term" value="P:xyloglucan biosynthetic process"/>
    <property type="evidence" value="ECO:0007669"/>
    <property type="project" value="TreeGrafter"/>
</dbReference>
<evidence type="ECO:0000256" key="1">
    <source>
        <dbReference type="ARBA" id="ARBA00004323"/>
    </source>
</evidence>
<dbReference type="EMBL" id="OIVN01005323">
    <property type="protein sequence ID" value="SPD21906.1"/>
    <property type="molecule type" value="Genomic_DNA"/>
</dbReference>
<dbReference type="PANTHER" id="PTHR11062">
    <property type="entry name" value="EXOSTOSIN HEPARAN SULFATE GLYCOSYLTRANSFERASE -RELATED"/>
    <property type="match status" value="1"/>
</dbReference>
<dbReference type="InterPro" id="IPR040911">
    <property type="entry name" value="Exostosin_GT47"/>
</dbReference>
<keyword evidence="5" id="KW-0333">Golgi apparatus</keyword>
<keyword evidence="3" id="KW-0808">Transferase</keyword>
<sequence>MEPHVTRTCSRPHQINFTKLFFSETPNYPYPLNLLLTLRSVPLSLSLPHPTHHSFPAPKTANSTSAVPKPEPEDQCSSGRVFVYDLPETFNSEILAKCDRLNPWSSRCDALANGGLGPIATGLSGIVPENLVPAWYWTDQFVSEIVFHNRMLNHKCRVLEPESATAFYIPFYAGLAVGKYLWSNSTAEDRDLHYGMMLKWVQDQPYFKRSNGWVSSVENEGGASGGGQIWVAPELWWSG</sequence>
<comment type="subcellular location">
    <subcellularLocation>
        <location evidence="1">Golgi apparatus membrane</location>
        <topology evidence="1">Single-pass type II membrane protein</topology>
    </subcellularLocation>
</comment>
<dbReference type="PANTHER" id="PTHR11062:SF214">
    <property type="entry name" value="XYLOGLUCAN GALACTOSYLTRANSFERASE XLT2"/>
    <property type="match status" value="1"/>
</dbReference>
<dbReference type="InterPro" id="IPR004263">
    <property type="entry name" value="Exostosin"/>
</dbReference>
<evidence type="ECO:0000259" key="7">
    <source>
        <dbReference type="Pfam" id="PF03016"/>
    </source>
</evidence>
<name>A0A2N9I7D3_FAGSY</name>
<keyword evidence="4" id="KW-0812">Transmembrane</keyword>
<dbReference type="GO" id="GO:0000139">
    <property type="term" value="C:Golgi membrane"/>
    <property type="evidence" value="ECO:0007669"/>
    <property type="project" value="UniProtKB-SubCell"/>
</dbReference>